<proteinExistence type="predicted"/>
<accession>A0AA36GM08</accession>
<evidence type="ECO:0000313" key="2">
    <source>
        <dbReference type="Proteomes" id="UP001176961"/>
    </source>
</evidence>
<keyword evidence="2" id="KW-1185">Reference proteome</keyword>
<gene>
    <name evidence="1" type="ORF">CYNAS_LOCUS6532</name>
</gene>
<protein>
    <submittedName>
        <fullName evidence="1">Uncharacterized protein</fullName>
    </submittedName>
</protein>
<dbReference type="AlphaFoldDB" id="A0AA36GM08"/>
<evidence type="ECO:0000313" key="1">
    <source>
        <dbReference type="EMBL" id="CAJ0594549.1"/>
    </source>
</evidence>
<name>A0AA36GM08_CYLNA</name>
<sequence length="107" mass="12692">MPFTKLLQMERIPFNRYRKNLKYVCHLADEVQEFLDRSKRIDGRILARLYNSDTNDKTFLKVAMKTITYWNKTMNTEFTKAMKVASHFACGIRSINTDINLMACVFR</sequence>
<comment type="caution">
    <text evidence="1">The sequence shown here is derived from an EMBL/GenBank/DDBJ whole genome shotgun (WGS) entry which is preliminary data.</text>
</comment>
<dbReference type="Proteomes" id="UP001176961">
    <property type="component" value="Unassembled WGS sequence"/>
</dbReference>
<reference evidence="1" key="1">
    <citation type="submission" date="2023-07" db="EMBL/GenBank/DDBJ databases">
        <authorList>
            <consortium name="CYATHOMIX"/>
        </authorList>
    </citation>
    <scope>NUCLEOTIDE SEQUENCE</scope>
    <source>
        <strain evidence="1">N/A</strain>
    </source>
</reference>
<dbReference type="EMBL" id="CATQJL010000112">
    <property type="protein sequence ID" value="CAJ0594549.1"/>
    <property type="molecule type" value="Genomic_DNA"/>
</dbReference>
<organism evidence="1 2">
    <name type="scientific">Cylicocyclus nassatus</name>
    <name type="common">Nematode worm</name>
    <dbReference type="NCBI Taxonomy" id="53992"/>
    <lineage>
        <taxon>Eukaryota</taxon>
        <taxon>Metazoa</taxon>
        <taxon>Ecdysozoa</taxon>
        <taxon>Nematoda</taxon>
        <taxon>Chromadorea</taxon>
        <taxon>Rhabditida</taxon>
        <taxon>Rhabditina</taxon>
        <taxon>Rhabditomorpha</taxon>
        <taxon>Strongyloidea</taxon>
        <taxon>Strongylidae</taxon>
        <taxon>Cylicocyclus</taxon>
    </lineage>
</organism>